<name>A0A6H1Z7Y5_9ZZZZ</name>
<organism evidence="2">
    <name type="scientific">viral metagenome</name>
    <dbReference type="NCBI Taxonomy" id="1070528"/>
    <lineage>
        <taxon>unclassified sequences</taxon>
        <taxon>metagenomes</taxon>
        <taxon>organismal metagenomes</taxon>
    </lineage>
</organism>
<protein>
    <submittedName>
        <fullName evidence="2">Uncharacterized protein</fullName>
    </submittedName>
</protein>
<evidence type="ECO:0000313" key="3">
    <source>
        <dbReference type="EMBL" id="QJB04966.1"/>
    </source>
</evidence>
<accession>A0A6H1Z7Y5</accession>
<feature type="coiled-coil region" evidence="1">
    <location>
        <begin position="65"/>
        <end position="217"/>
    </location>
</feature>
<evidence type="ECO:0000256" key="1">
    <source>
        <dbReference type="SAM" id="Coils"/>
    </source>
</evidence>
<evidence type="ECO:0000313" key="2">
    <source>
        <dbReference type="EMBL" id="QJA43310.1"/>
    </source>
</evidence>
<proteinExistence type="predicted"/>
<keyword evidence="1" id="KW-0175">Coiled coil</keyword>
<dbReference type="EMBL" id="MT143893">
    <property type="protein sequence ID" value="QJB04966.1"/>
    <property type="molecule type" value="Genomic_DNA"/>
</dbReference>
<dbReference type="AlphaFoldDB" id="A0A6H1Z7Y5"/>
<sequence length="260" mass="31875">MEDKERLYIEISRLRQIKSLLLQQVKDLEKRFQRSREDIIKEAEIKAQEIIIKSQLRINNLCRREKNLNQVLKRHELAKIRLEEERRYIRLLKEAFLEEKRQFDIRVQELTKEQERIIEIQKGFTIETERVLQLNIEVDTKREELQKEFEELKRLKIQTEQQKSELYEQGIHTTEKIQALKETEQNLDNKRQDLEKEREAIEEIESNLCKREEAEQERKKQFDADYADYLNKKKELRMFEETLYLNIAKKERINDATRDL</sequence>
<feature type="coiled-coil region" evidence="1">
    <location>
        <begin position="11"/>
        <end position="38"/>
    </location>
</feature>
<gene>
    <name evidence="2" type="ORF">MM171A00247_0024</name>
    <name evidence="3" type="ORF">MM171B00144_0005</name>
</gene>
<dbReference type="EMBL" id="MT143700">
    <property type="protein sequence ID" value="QJA43310.1"/>
    <property type="molecule type" value="Genomic_DNA"/>
</dbReference>
<reference evidence="2" key="1">
    <citation type="submission" date="2020-03" db="EMBL/GenBank/DDBJ databases">
        <title>The deep terrestrial virosphere.</title>
        <authorList>
            <person name="Holmfeldt K."/>
            <person name="Nilsson E."/>
            <person name="Simone D."/>
            <person name="Lopez-Fernandez M."/>
            <person name="Wu X."/>
            <person name="de Brujin I."/>
            <person name="Lundin D."/>
            <person name="Andersson A."/>
            <person name="Bertilsson S."/>
            <person name="Dopson M."/>
        </authorList>
    </citation>
    <scope>NUCLEOTIDE SEQUENCE</scope>
    <source>
        <strain evidence="2">MM171A00247</strain>
        <strain evidence="3">MM171B00144</strain>
    </source>
</reference>